<dbReference type="SUPFAM" id="SSF53756">
    <property type="entry name" value="UDP-Glycosyltransferase/glycogen phosphorylase"/>
    <property type="match status" value="1"/>
</dbReference>
<sequence>MKEKRCIFHIPNYIDPNSKSGSSLRPKKMIQGFKENGYIVDCVMGYGKERKIQIEHIKDNIRKGVKYDFLYAESSTMPTLLTEKNHVPRYPMLDFKFFKFCKAHNIRIGLFYRDIQWKFSVYKDNVSWYKKCISIPFYRYDLLQYKNLLDTFYLPTDEMKKYLTENDKLLKKTKILMPGCEDDKELLVKTEKIDLPLKPLKILYVGGIDRIYDLKIFVETVSQMREEVEVYICCRENEWKTSKGLYEPFMGENIEIIHKSGKELDDYYEKTDLCCAFAGVGEYMKMAMPVKIFEYLGKTIPIVATKGTAAGEFVENSGIGWSINYDIQSLKKCLKNIIQNPQVLEEKRKRELEIKSCHTWKARAHQVIEDLR</sequence>
<dbReference type="Pfam" id="PF13692">
    <property type="entry name" value="Glyco_trans_1_4"/>
    <property type="match status" value="1"/>
</dbReference>
<dbReference type="GO" id="GO:0009103">
    <property type="term" value="P:lipopolysaccharide biosynthetic process"/>
    <property type="evidence" value="ECO:0007669"/>
    <property type="project" value="TreeGrafter"/>
</dbReference>
<name>A0A6N2UNL5_9FIRM</name>
<gene>
    <name evidence="2" type="ORF">CNLFYP112_02157</name>
</gene>
<dbReference type="Gene3D" id="3.40.50.2000">
    <property type="entry name" value="Glycogen Phosphorylase B"/>
    <property type="match status" value="1"/>
</dbReference>
<dbReference type="GO" id="GO:0016757">
    <property type="term" value="F:glycosyltransferase activity"/>
    <property type="evidence" value="ECO:0007669"/>
    <property type="project" value="TreeGrafter"/>
</dbReference>
<dbReference type="PANTHER" id="PTHR46401:SF2">
    <property type="entry name" value="GLYCOSYLTRANSFERASE WBBK-RELATED"/>
    <property type="match status" value="1"/>
</dbReference>
<reference evidence="2" key="1">
    <citation type="submission" date="2019-11" db="EMBL/GenBank/DDBJ databases">
        <authorList>
            <person name="Feng L."/>
        </authorList>
    </citation>
    <scope>NUCLEOTIDE SEQUENCE</scope>
    <source>
        <strain evidence="2">CnexileLFYP112</strain>
    </source>
</reference>
<proteinExistence type="predicted"/>
<keyword evidence="1 2" id="KW-0808">Transferase</keyword>
<organism evidence="2">
    <name type="scientific">[Clostridium] nexile</name>
    <dbReference type="NCBI Taxonomy" id="29361"/>
    <lineage>
        <taxon>Bacteria</taxon>
        <taxon>Bacillati</taxon>
        <taxon>Bacillota</taxon>
        <taxon>Clostridia</taxon>
        <taxon>Lachnospirales</taxon>
        <taxon>Lachnospiraceae</taxon>
        <taxon>Tyzzerella</taxon>
    </lineage>
</organism>
<dbReference type="AlphaFoldDB" id="A0A6N2UNL5"/>
<evidence type="ECO:0000256" key="1">
    <source>
        <dbReference type="ARBA" id="ARBA00022679"/>
    </source>
</evidence>
<protein>
    <submittedName>
        <fullName evidence="2">Beta-1,6-galactofuranosyltransferase</fullName>
    </submittedName>
</protein>
<evidence type="ECO:0000313" key="2">
    <source>
        <dbReference type="EMBL" id="VYT18603.1"/>
    </source>
</evidence>
<accession>A0A6N2UNL5</accession>
<dbReference type="EMBL" id="CACRTG010000021">
    <property type="protein sequence ID" value="VYT18603.1"/>
    <property type="molecule type" value="Genomic_DNA"/>
</dbReference>
<dbReference type="PANTHER" id="PTHR46401">
    <property type="entry name" value="GLYCOSYLTRANSFERASE WBBK-RELATED"/>
    <property type="match status" value="1"/>
</dbReference>